<dbReference type="AlphaFoldDB" id="A0A2P2P4D7"/>
<reference evidence="1" key="1">
    <citation type="submission" date="2018-02" db="EMBL/GenBank/DDBJ databases">
        <title>Rhizophora mucronata_Transcriptome.</title>
        <authorList>
            <person name="Meera S.P."/>
            <person name="Sreeshan A."/>
            <person name="Augustine A."/>
        </authorList>
    </citation>
    <scope>NUCLEOTIDE SEQUENCE</scope>
    <source>
        <tissue evidence="1">Leaf</tissue>
    </source>
</reference>
<name>A0A2P2P4D7_RHIMU</name>
<accession>A0A2P2P4D7</accession>
<proteinExistence type="predicted"/>
<protein>
    <submittedName>
        <fullName evidence="1">Uncharacterized protein</fullName>
    </submittedName>
</protein>
<evidence type="ECO:0000313" key="1">
    <source>
        <dbReference type="EMBL" id="MBX49615.1"/>
    </source>
</evidence>
<organism evidence="1">
    <name type="scientific">Rhizophora mucronata</name>
    <name type="common">Asiatic mangrove</name>
    <dbReference type="NCBI Taxonomy" id="61149"/>
    <lineage>
        <taxon>Eukaryota</taxon>
        <taxon>Viridiplantae</taxon>
        <taxon>Streptophyta</taxon>
        <taxon>Embryophyta</taxon>
        <taxon>Tracheophyta</taxon>
        <taxon>Spermatophyta</taxon>
        <taxon>Magnoliopsida</taxon>
        <taxon>eudicotyledons</taxon>
        <taxon>Gunneridae</taxon>
        <taxon>Pentapetalae</taxon>
        <taxon>rosids</taxon>
        <taxon>fabids</taxon>
        <taxon>Malpighiales</taxon>
        <taxon>Rhizophoraceae</taxon>
        <taxon>Rhizophora</taxon>
    </lineage>
</organism>
<dbReference type="EMBL" id="GGEC01069131">
    <property type="protein sequence ID" value="MBX49615.1"/>
    <property type="molecule type" value="Transcribed_RNA"/>
</dbReference>
<sequence>MNYHYSTNIMPVITLYDIGRNFFFFNFFLGLTLHEQYTSLLGFFCLGFLIKNASICCPKSNLQPRH</sequence>